<dbReference type="PANTHER" id="PTHR43861">
    <property type="entry name" value="TRANS-ACONITATE 2-METHYLTRANSFERASE-RELATED"/>
    <property type="match status" value="1"/>
</dbReference>
<dbReference type="SUPFAM" id="SSF53335">
    <property type="entry name" value="S-adenosyl-L-methionine-dependent methyltransferases"/>
    <property type="match status" value="1"/>
</dbReference>
<dbReference type="Pfam" id="PF13489">
    <property type="entry name" value="Methyltransf_23"/>
    <property type="match status" value="1"/>
</dbReference>
<reference evidence="1" key="2">
    <citation type="journal article" date="2023" name="Proc. Natl. Acad. Sci. U.S.A.">
        <title>A global phylogenomic analysis of the shiitake genus Lentinula.</title>
        <authorList>
            <person name="Sierra-Patev S."/>
            <person name="Min B."/>
            <person name="Naranjo-Ortiz M."/>
            <person name="Looney B."/>
            <person name="Konkel Z."/>
            <person name="Slot J.C."/>
            <person name="Sakamoto Y."/>
            <person name="Steenwyk J.L."/>
            <person name="Rokas A."/>
            <person name="Carro J."/>
            <person name="Camarero S."/>
            <person name="Ferreira P."/>
            <person name="Molpeceres G."/>
            <person name="Ruiz-Duenas F.J."/>
            <person name="Serrano A."/>
            <person name="Henrissat B."/>
            <person name="Drula E."/>
            <person name="Hughes K.W."/>
            <person name="Mata J.L."/>
            <person name="Ishikawa N.K."/>
            <person name="Vargas-Isla R."/>
            <person name="Ushijima S."/>
            <person name="Smith C.A."/>
            <person name="Donoghue J."/>
            <person name="Ahrendt S."/>
            <person name="Andreopoulos W."/>
            <person name="He G."/>
            <person name="LaButti K."/>
            <person name="Lipzen A."/>
            <person name="Ng V."/>
            <person name="Riley R."/>
            <person name="Sandor L."/>
            <person name="Barry K."/>
            <person name="Martinez A.T."/>
            <person name="Xiao Y."/>
            <person name="Gibbons J.G."/>
            <person name="Terashima K."/>
            <person name="Grigoriev I.V."/>
            <person name="Hibbett D."/>
        </authorList>
    </citation>
    <scope>NUCLEOTIDE SEQUENCE</scope>
    <source>
        <strain evidence="1">Sp2 HRB7682 ss15</strain>
    </source>
</reference>
<sequence length="268" mass="29578">MEPRSAEQFISANKHHFDSEHVSQKHDEQPLHAEMARRIGKALLKAYPFDDENTTVLDFACGTGLDLYCLNSRVLAPYVKSIVGVDISQEMVDRYNKRVENQGIPHEEMRAICIPEQLLTHANDNVGFDVAICCMSYHHFPSISFITRTLSSLLKPGGHLYIADVESIPIKSTPHGPDNSNKQSASDLEAIFPDGACDAGVVTHKYGFSELEMKDVFVQAGLADIDAASETGQIGSRFTYSIATRAFKKGKAVNIFLARGVKPQKPKP</sequence>
<accession>A0A9W9DI76</accession>
<dbReference type="InterPro" id="IPR029063">
    <property type="entry name" value="SAM-dependent_MTases_sf"/>
</dbReference>
<dbReference type="Proteomes" id="UP001150238">
    <property type="component" value="Unassembled WGS sequence"/>
</dbReference>
<evidence type="ECO:0000313" key="1">
    <source>
        <dbReference type="EMBL" id="KAJ4471815.1"/>
    </source>
</evidence>
<proteinExistence type="predicted"/>
<dbReference type="GO" id="GO:0032259">
    <property type="term" value="P:methylation"/>
    <property type="evidence" value="ECO:0007669"/>
    <property type="project" value="UniProtKB-KW"/>
</dbReference>
<organism evidence="1 2">
    <name type="scientific">Lentinula lateritia</name>
    <dbReference type="NCBI Taxonomy" id="40482"/>
    <lineage>
        <taxon>Eukaryota</taxon>
        <taxon>Fungi</taxon>
        <taxon>Dikarya</taxon>
        <taxon>Basidiomycota</taxon>
        <taxon>Agaricomycotina</taxon>
        <taxon>Agaricomycetes</taxon>
        <taxon>Agaricomycetidae</taxon>
        <taxon>Agaricales</taxon>
        <taxon>Marasmiineae</taxon>
        <taxon>Omphalotaceae</taxon>
        <taxon>Lentinula</taxon>
    </lineage>
</organism>
<name>A0A9W9DI76_9AGAR</name>
<dbReference type="AlphaFoldDB" id="A0A9W9DI76"/>
<gene>
    <name evidence="1" type="ORF">C8J55DRAFT_434883</name>
</gene>
<evidence type="ECO:0000313" key="2">
    <source>
        <dbReference type="Proteomes" id="UP001150238"/>
    </source>
</evidence>
<reference evidence="1" key="1">
    <citation type="submission" date="2022-08" db="EMBL/GenBank/DDBJ databases">
        <authorList>
            <consortium name="DOE Joint Genome Institute"/>
            <person name="Min B."/>
            <person name="Riley R."/>
            <person name="Sierra-Patev S."/>
            <person name="Naranjo-Ortiz M."/>
            <person name="Looney B."/>
            <person name="Konkel Z."/>
            <person name="Slot J.C."/>
            <person name="Sakamoto Y."/>
            <person name="Steenwyk J.L."/>
            <person name="Rokas A."/>
            <person name="Carro J."/>
            <person name="Camarero S."/>
            <person name="Ferreira P."/>
            <person name="Molpeceres G."/>
            <person name="Ruiz-Duenas F.J."/>
            <person name="Serrano A."/>
            <person name="Henrissat B."/>
            <person name="Drula E."/>
            <person name="Hughes K.W."/>
            <person name="Mata J.L."/>
            <person name="Ishikawa N.K."/>
            <person name="Vargas-Isla R."/>
            <person name="Ushijima S."/>
            <person name="Smith C.A."/>
            <person name="Ahrendt S."/>
            <person name="Andreopoulos W."/>
            <person name="He G."/>
            <person name="Labutti K."/>
            <person name="Lipzen A."/>
            <person name="Ng V."/>
            <person name="Sandor L."/>
            <person name="Barry K."/>
            <person name="Martinez A.T."/>
            <person name="Xiao Y."/>
            <person name="Gibbons J.G."/>
            <person name="Terashima K."/>
            <person name="Hibbett D.S."/>
            <person name="Grigoriev I.V."/>
        </authorList>
    </citation>
    <scope>NUCLEOTIDE SEQUENCE</scope>
    <source>
        <strain evidence="1">Sp2 HRB7682 ss15</strain>
    </source>
</reference>
<dbReference type="EMBL" id="JANVFS010000028">
    <property type="protein sequence ID" value="KAJ4471815.1"/>
    <property type="molecule type" value="Genomic_DNA"/>
</dbReference>
<comment type="caution">
    <text evidence="1">The sequence shown here is derived from an EMBL/GenBank/DDBJ whole genome shotgun (WGS) entry which is preliminary data.</text>
</comment>
<dbReference type="GO" id="GO:0008168">
    <property type="term" value="F:methyltransferase activity"/>
    <property type="evidence" value="ECO:0007669"/>
    <property type="project" value="UniProtKB-KW"/>
</dbReference>
<protein>
    <submittedName>
        <fullName evidence="1">S-adenosyl-L-methionine-dependent methyltransferase</fullName>
    </submittedName>
</protein>
<keyword evidence="1" id="KW-0489">Methyltransferase</keyword>
<dbReference type="CDD" id="cd02440">
    <property type="entry name" value="AdoMet_MTases"/>
    <property type="match status" value="1"/>
</dbReference>
<keyword evidence="1" id="KW-0808">Transferase</keyword>
<dbReference type="Gene3D" id="3.40.50.150">
    <property type="entry name" value="Vaccinia Virus protein VP39"/>
    <property type="match status" value="1"/>
</dbReference>